<organism evidence="1 2">
    <name type="scientific">Trifolium subterraneum</name>
    <name type="common">Subterranean clover</name>
    <dbReference type="NCBI Taxonomy" id="3900"/>
    <lineage>
        <taxon>Eukaryota</taxon>
        <taxon>Viridiplantae</taxon>
        <taxon>Streptophyta</taxon>
        <taxon>Embryophyta</taxon>
        <taxon>Tracheophyta</taxon>
        <taxon>Spermatophyta</taxon>
        <taxon>Magnoliopsida</taxon>
        <taxon>eudicotyledons</taxon>
        <taxon>Gunneridae</taxon>
        <taxon>Pentapetalae</taxon>
        <taxon>rosids</taxon>
        <taxon>fabids</taxon>
        <taxon>Fabales</taxon>
        <taxon>Fabaceae</taxon>
        <taxon>Papilionoideae</taxon>
        <taxon>50 kb inversion clade</taxon>
        <taxon>NPAAA clade</taxon>
        <taxon>Hologalegina</taxon>
        <taxon>IRL clade</taxon>
        <taxon>Trifolieae</taxon>
        <taxon>Trifolium</taxon>
    </lineage>
</organism>
<proteinExistence type="predicted"/>
<dbReference type="AlphaFoldDB" id="A0A2Z6NQR2"/>
<sequence length="59" mass="7012">MMQYQYSCKQHINENTIDHGKSKEWTWEELGEEILEGQLEKLADLVPERSTIEVKSTMR</sequence>
<protein>
    <submittedName>
        <fullName evidence="1">Uncharacterized protein</fullName>
    </submittedName>
</protein>
<reference evidence="2" key="1">
    <citation type="journal article" date="2017" name="Front. Plant Sci.">
        <title>Climate Clever Clovers: New Paradigm to Reduce the Environmental Footprint of Ruminants by Breeding Low Methanogenic Forages Utilizing Haplotype Variation.</title>
        <authorList>
            <person name="Kaur P."/>
            <person name="Appels R."/>
            <person name="Bayer P.E."/>
            <person name="Keeble-Gagnere G."/>
            <person name="Wang J."/>
            <person name="Hirakawa H."/>
            <person name="Shirasawa K."/>
            <person name="Vercoe P."/>
            <person name="Stefanova K."/>
            <person name="Durmic Z."/>
            <person name="Nichols P."/>
            <person name="Revell C."/>
            <person name="Isobe S.N."/>
            <person name="Edwards D."/>
            <person name="Erskine W."/>
        </authorList>
    </citation>
    <scope>NUCLEOTIDE SEQUENCE [LARGE SCALE GENOMIC DNA]</scope>
    <source>
        <strain evidence="2">cv. Daliak</strain>
    </source>
</reference>
<evidence type="ECO:0000313" key="1">
    <source>
        <dbReference type="EMBL" id="GAU46638.1"/>
    </source>
</evidence>
<name>A0A2Z6NQR2_TRISU</name>
<dbReference type="Proteomes" id="UP000242715">
    <property type="component" value="Unassembled WGS sequence"/>
</dbReference>
<dbReference type="EMBL" id="DF974234">
    <property type="protein sequence ID" value="GAU46638.1"/>
    <property type="molecule type" value="Genomic_DNA"/>
</dbReference>
<accession>A0A2Z6NQR2</accession>
<keyword evidence="2" id="KW-1185">Reference proteome</keyword>
<evidence type="ECO:0000313" key="2">
    <source>
        <dbReference type="Proteomes" id="UP000242715"/>
    </source>
</evidence>
<gene>
    <name evidence="1" type="ORF">TSUD_246640</name>
</gene>